<dbReference type="GO" id="GO:0004674">
    <property type="term" value="F:protein serine/threonine kinase activity"/>
    <property type="evidence" value="ECO:0007669"/>
    <property type="project" value="UniProtKB-KW"/>
</dbReference>
<evidence type="ECO:0000256" key="2">
    <source>
        <dbReference type="ARBA" id="ARBA00022527"/>
    </source>
</evidence>
<keyword evidence="2 18" id="KW-0723">Serine/threonine-protein kinase</keyword>
<keyword evidence="14" id="KW-0675">Receptor</keyword>
<dbReference type="SUPFAM" id="SSF56112">
    <property type="entry name" value="Protein kinase-like (PK-like)"/>
    <property type="match status" value="1"/>
</dbReference>
<feature type="domain" description="Protein kinase" evidence="22">
    <location>
        <begin position="477"/>
        <end position="762"/>
    </location>
</feature>
<dbReference type="PROSITE" id="PS00107">
    <property type="entry name" value="PROTEIN_KINASE_ATP"/>
    <property type="match status" value="1"/>
</dbReference>
<evidence type="ECO:0000256" key="20">
    <source>
        <dbReference type="PROSITE-ProRule" id="PRU10141"/>
    </source>
</evidence>
<dbReference type="InterPro" id="IPR051343">
    <property type="entry name" value="G-type_lectin_kinases/EP1-like"/>
</dbReference>
<dbReference type="GO" id="GO:0005524">
    <property type="term" value="F:ATP binding"/>
    <property type="evidence" value="ECO:0007669"/>
    <property type="project" value="UniProtKB-UniRule"/>
</dbReference>
<dbReference type="CDD" id="cd00054">
    <property type="entry name" value="EGF_CA"/>
    <property type="match status" value="1"/>
</dbReference>
<evidence type="ECO:0000256" key="15">
    <source>
        <dbReference type="ARBA" id="ARBA00023180"/>
    </source>
</evidence>
<evidence type="ECO:0000256" key="1">
    <source>
        <dbReference type="ARBA" id="ARBA00004479"/>
    </source>
</evidence>
<evidence type="ECO:0000256" key="16">
    <source>
        <dbReference type="ARBA" id="ARBA00047899"/>
    </source>
</evidence>
<keyword evidence="6" id="KW-0732">Signal</keyword>
<keyword evidence="5 21" id="KW-0812">Transmembrane</keyword>
<keyword evidence="13" id="KW-1015">Disulfide bond</keyword>
<dbReference type="InterPro" id="IPR011009">
    <property type="entry name" value="Kinase-like_dom_sf"/>
</dbReference>
<dbReference type="InterPro" id="IPR000719">
    <property type="entry name" value="Prot_kinase_dom"/>
</dbReference>
<evidence type="ECO:0000256" key="13">
    <source>
        <dbReference type="ARBA" id="ARBA00023157"/>
    </source>
</evidence>
<dbReference type="InterPro" id="IPR000742">
    <property type="entry name" value="EGF"/>
</dbReference>
<evidence type="ECO:0000259" key="22">
    <source>
        <dbReference type="PROSITE" id="PS50011"/>
    </source>
</evidence>
<comment type="similarity">
    <text evidence="18">Belongs to the protein kinase superfamily. Ser/Thr protein kinase family.</text>
</comment>
<evidence type="ECO:0000256" key="11">
    <source>
        <dbReference type="ARBA" id="ARBA00022989"/>
    </source>
</evidence>
<gene>
    <name evidence="24" type="ORF">MTR67_047221</name>
</gene>
<accession>A0AAF0ZWB6</accession>
<dbReference type="PROSITE" id="PS50011">
    <property type="entry name" value="PROTEIN_KINASE_DOM"/>
    <property type="match status" value="1"/>
</dbReference>
<evidence type="ECO:0000256" key="5">
    <source>
        <dbReference type="ARBA" id="ARBA00022692"/>
    </source>
</evidence>
<dbReference type="Pfam" id="PF00954">
    <property type="entry name" value="S_locus_glycop"/>
    <property type="match status" value="1"/>
</dbReference>
<organism evidence="24 25">
    <name type="scientific">Solanum verrucosum</name>
    <dbReference type="NCBI Taxonomy" id="315347"/>
    <lineage>
        <taxon>Eukaryota</taxon>
        <taxon>Viridiplantae</taxon>
        <taxon>Streptophyta</taxon>
        <taxon>Embryophyta</taxon>
        <taxon>Tracheophyta</taxon>
        <taxon>Spermatophyta</taxon>
        <taxon>Magnoliopsida</taxon>
        <taxon>eudicotyledons</taxon>
        <taxon>Gunneridae</taxon>
        <taxon>Pentapetalae</taxon>
        <taxon>asterids</taxon>
        <taxon>lamiids</taxon>
        <taxon>Solanales</taxon>
        <taxon>Solanaceae</taxon>
        <taxon>Solanoideae</taxon>
        <taxon>Solaneae</taxon>
        <taxon>Solanum</taxon>
    </lineage>
</organism>
<dbReference type="InterPro" id="IPR001480">
    <property type="entry name" value="Bulb-type_lectin_dom"/>
</dbReference>
<evidence type="ECO:0000256" key="9">
    <source>
        <dbReference type="ARBA" id="ARBA00022777"/>
    </source>
</evidence>
<dbReference type="Pfam" id="PF00069">
    <property type="entry name" value="Pkinase"/>
    <property type="match status" value="1"/>
</dbReference>
<feature type="domain" description="EGF-like" evidence="23">
    <location>
        <begin position="258"/>
        <end position="295"/>
    </location>
</feature>
<name>A0AAF0ZWB6_SOLVR</name>
<sequence length="762" mass="86378">MLSSAQQLLLPPKLQATPPPNFVGENANHHYSIENSSITIRMTKKTTNFQILTLAQQRQFNITLGSSLTPTTNTSWFSPSRRFTFGFYEQTNGYAVGISIVASMLDTGNFVLYDSDHNVIWQSFDNPTNTLLPGQHISAGQELFSSASETDDSLGIFRLKMQDDGNLVQYPVNTPDSGQYAYYTTATYLVGNNVTLNLDDDGLLYLLNSTNSLRNLTRGGYSRERTIIYMMKIDADGIFRVYSHSLNQQNSSVIWSSTNDGCNPKGLCGLNGFCTNIDDQAKCLCLPGFDFVMPGNWSAGCERNFTAEICRLKENTSKYYAMRTVENTGWEESTYVVLAVTTKEDCEQACLQDCNCEAALFKDRECRKQRLPLRYGRRELGNFNLELVKVGINFLPNEVVPNQTMEETKGQKLRIDILIASITLAVFALLVLGISGFLIHRNNVWTYRNIQESRSVQLSEDIAPRAFSYAELEQATSGFKEVLGRGAFGTVFKGILGEDQKMIAVKRLDKELVEGETEFQTEIKIIGRTLHRNLVHLLGYCLDRSRRLLVYEYMTNGSLADVLFTPEKQPTWEERCGFAQDIARGLLYLHDECETQIIHCDIKPQNILMNDQFCAKISDFGMAKLLKKDQTRTYTGIRGTRGYVAPEWHRNLPVTMKADIYSFGVVLLELICRRKCVDLSLNENEAILEYWVYNCFDAGELDKLVRDEEVDKRQFERMVKISIWWIQDKPSLPPSMKKVLLMLEGTVEIPVPPSPTSFLSTI</sequence>
<dbReference type="Pfam" id="PF01453">
    <property type="entry name" value="B_lectin"/>
    <property type="match status" value="1"/>
</dbReference>
<keyword evidence="4 18" id="KW-0808">Transferase</keyword>
<dbReference type="FunFam" id="3.30.200.20:FF:000059">
    <property type="entry name" value="S-receptor-like serine/threonine-protein kinase"/>
    <property type="match status" value="1"/>
</dbReference>
<dbReference type="PANTHER" id="PTHR47976">
    <property type="entry name" value="G-TYPE LECTIN S-RECEPTOR-LIKE SERINE/THREONINE-PROTEIN KINASE SD2-5"/>
    <property type="match status" value="1"/>
</dbReference>
<keyword evidence="25" id="KW-1185">Reference proteome</keyword>
<comment type="catalytic activity">
    <reaction evidence="16 18">
        <text>L-threonyl-[protein] + ATP = O-phospho-L-threonyl-[protein] + ADP + H(+)</text>
        <dbReference type="Rhea" id="RHEA:46608"/>
        <dbReference type="Rhea" id="RHEA-COMP:11060"/>
        <dbReference type="Rhea" id="RHEA-COMP:11605"/>
        <dbReference type="ChEBI" id="CHEBI:15378"/>
        <dbReference type="ChEBI" id="CHEBI:30013"/>
        <dbReference type="ChEBI" id="CHEBI:30616"/>
        <dbReference type="ChEBI" id="CHEBI:61977"/>
        <dbReference type="ChEBI" id="CHEBI:456216"/>
        <dbReference type="EC" id="2.7.11.1"/>
    </reaction>
</comment>
<dbReference type="PROSITE" id="PS00108">
    <property type="entry name" value="PROTEIN_KINASE_ST"/>
    <property type="match status" value="1"/>
</dbReference>
<evidence type="ECO:0000256" key="8">
    <source>
        <dbReference type="ARBA" id="ARBA00022741"/>
    </source>
</evidence>
<keyword evidence="10 18" id="KW-0067">ATP-binding</keyword>
<evidence type="ECO:0000256" key="3">
    <source>
        <dbReference type="ARBA" id="ARBA00022536"/>
    </source>
</evidence>
<dbReference type="FunFam" id="2.90.10.10:FF:000026">
    <property type="entry name" value="Serine/threonine-protein kinase"/>
    <property type="match status" value="1"/>
</dbReference>
<dbReference type="InterPro" id="IPR036426">
    <property type="entry name" value="Bulb-type_lectin_dom_sf"/>
</dbReference>
<dbReference type="InterPro" id="IPR008271">
    <property type="entry name" value="Ser/Thr_kinase_AS"/>
</dbReference>
<dbReference type="PROSITE" id="PS50026">
    <property type="entry name" value="EGF_3"/>
    <property type="match status" value="1"/>
</dbReference>
<dbReference type="Gene3D" id="1.10.510.10">
    <property type="entry name" value="Transferase(Phosphotransferase) domain 1"/>
    <property type="match status" value="1"/>
</dbReference>
<evidence type="ECO:0000256" key="4">
    <source>
        <dbReference type="ARBA" id="ARBA00022679"/>
    </source>
</evidence>
<evidence type="ECO:0000256" key="18">
    <source>
        <dbReference type="PIRNR" id="PIRNR000641"/>
    </source>
</evidence>
<dbReference type="SMART" id="SM00220">
    <property type="entry name" value="S_TKc"/>
    <property type="match status" value="1"/>
</dbReference>
<keyword evidence="11 21" id="KW-1133">Transmembrane helix</keyword>
<evidence type="ECO:0000256" key="14">
    <source>
        <dbReference type="ARBA" id="ARBA00023170"/>
    </source>
</evidence>
<comment type="subcellular location">
    <subcellularLocation>
        <location evidence="1">Membrane</location>
        <topology evidence="1">Single-pass type I membrane protein</topology>
    </subcellularLocation>
</comment>
<reference evidence="24" key="1">
    <citation type="submission" date="2023-08" db="EMBL/GenBank/DDBJ databases">
        <title>A de novo genome assembly of Solanum verrucosum Schlechtendal, a Mexican diploid species geographically isolated from the other diploid A-genome species in potato relatives.</title>
        <authorList>
            <person name="Hosaka K."/>
        </authorList>
    </citation>
    <scope>NUCLEOTIDE SEQUENCE</scope>
    <source>
        <tissue evidence="24">Young leaves</tissue>
    </source>
</reference>
<keyword evidence="9 18" id="KW-0418">Kinase</keyword>
<evidence type="ECO:0000256" key="6">
    <source>
        <dbReference type="ARBA" id="ARBA00022729"/>
    </source>
</evidence>
<dbReference type="Gene3D" id="2.90.10.10">
    <property type="entry name" value="Bulb-type lectin domain"/>
    <property type="match status" value="1"/>
</dbReference>
<dbReference type="InterPro" id="IPR017441">
    <property type="entry name" value="Protein_kinase_ATP_BS"/>
</dbReference>
<protein>
    <recommendedName>
        <fullName evidence="18">Receptor-like serine/threonine-protein kinase</fullName>
        <ecNumber evidence="18">2.7.11.1</ecNumber>
    </recommendedName>
</protein>
<dbReference type="PIRSF" id="PIRSF000641">
    <property type="entry name" value="SRK"/>
    <property type="match status" value="1"/>
</dbReference>
<evidence type="ECO:0000256" key="19">
    <source>
        <dbReference type="PROSITE-ProRule" id="PRU00076"/>
    </source>
</evidence>
<evidence type="ECO:0000259" key="23">
    <source>
        <dbReference type="PROSITE" id="PS50026"/>
    </source>
</evidence>
<dbReference type="InterPro" id="IPR024171">
    <property type="entry name" value="SRK-like_kinase"/>
</dbReference>
<evidence type="ECO:0000256" key="21">
    <source>
        <dbReference type="SAM" id="Phobius"/>
    </source>
</evidence>
<keyword evidence="15" id="KW-0325">Glycoprotein</keyword>
<comment type="caution">
    <text evidence="19">Lacks conserved residue(s) required for the propagation of feature annotation.</text>
</comment>
<keyword evidence="3 19" id="KW-0245">EGF-like domain</keyword>
<dbReference type="GO" id="GO:0030246">
    <property type="term" value="F:carbohydrate binding"/>
    <property type="evidence" value="ECO:0007669"/>
    <property type="project" value="UniProtKB-KW"/>
</dbReference>
<dbReference type="Gene3D" id="3.30.200.20">
    <property type="entry name" value="Phosphorylase Kinase, domain 1"/>
    <property type="match status" value="1"/>
</dbReference>
<evidence type="ECO:0000313" key="25">
    <source>
        <dbReference type="Proteomes" id="UP001234989"/>
    </source>
</evidence>
<evidence type="ECO:0000256" key="10">
    <source>
        <dbReference type="ARBA" id="ARBA00022840"/>
    </source>
</evidence>
<feature type="transmembrane region" description="Helical" evidence="21">
    <location>
        <begin position="417"/>
        <end position="439"/>
    </location>
</feature>
<dbReference type="InterPro" id="IPR000858">
    <property type="entry name" value="S_locus_glycoprot_dom"/>
</dbReference>
<evidence type="ECO:0000256" key="12">
    <source>
        <dbReference type="ARBA" id="ARBA00023136"/>
    </source>
</evidence>
<comment type="catalytic activity">
    <reaction evidence="17 18">
        <text>L-seryl-[protein] + ATP = O-phospho-L-seryl-[protein] + ADP + H(+)</text>
        <dbReference type="Rhea" id="RHEA:17989"/>
        <dbReference type="Rhea" id="RHEA-COMP:9863"/>
        <dbReference type="Rhea" id="RHEA-COMP:11604"/>
        <dbReference type="ChEBI" id="CHEBI:15378"/>
        <dbReference type="ChEBI" id="CHEBI:29999"/>
        <dbReference type="ChEBI" id="CHEBI:30616"/>
        <dbReference type="ChEBI" id="CHEBI:83421"/>
        <dbReference type="ChEBI" id="CHEBI:456216"/>
        <dbReference type="EC" id="2.7.11.1"/>
    </reaction>
</comment>
<dbReference type="FunFam" id="1.10.510.10:FF:000237">
    <property type="entry name" value="G-type lectin S-receptor-like serine/threonine-protein kinase"/>
    <property type="match status" value="1"/>
</dbReference>
<dbReference type="GO" id="GO:0016020">
    <property type="term" value="C:membrane"/>
    <property type="evidence" value="ECO:0007669"/>
    <property type="project" value="UniProtKB-SubCell"/>
</dbReference>
<proteinExistence type="inferred from homology"/>
<keyword evidence="8 18" id="KW-0547">Nucleotide-binding</keyword>
<dbReference type="Proteomes" id="UP001234989">
    <property type="component" value="Chromosome 11"/>
</dbReference>
<evidence type="ECO:0000256" key="7">
    <source>
        <dbReference type="ARBA" id="ARBA00022734"/>
    </source>
</evidence>
<keyword evidence="12 21" id="KW-0472">Membrane</keyword>
<dbReference type="GO" id="GO:0048544">
    <property type="term" value="P:recognition of pollen"/>
    <property type="evidence" value="ECO:0007669"/>
    <property type="project" value="InterPro"/>
</dbReference>
<dbReference type="EMBL" id="CP133622">
    <property type="protein sequence ID" value="WMV53836.1"/>
    <property type="molecule type" value="Genomic_DNA"/>
</dbReference>
<keyword evidence="7" id="KW-0430">Lectin</keyword>
<dbReference type="PANTHER" id="PTHR47976:SF7">
    <property type="entry name" value="RECEPTOR-LIKE SERINE_THREONINE-PROTEIN KINASE"/>
    <property type="match status" value="1"/>
</dbReference>
<evidence type="ECO:0000256" key="17">
    <source>
        <dbReference type="ARBA" id="ARBA00048679"/>
    </source>
</evidence>
<feature type="binding site" evidence="20">
    <location>
        <position position="506"/>
    </location>
    <ligand>
        <name>ATP</name>
        <dbReference type="ChEBI" id="CHEBI:30616"/>
    </ligand>
</feature>
<dbReference type="EC" id="2.7.11.1" evidence="18"/>
<dbReference type="AlphaFoldDB" id="A0AAF0ZWB6"/>
<evidence type="ECO:0000313" key="24">
    <source>
        <dbReference type="EMBL" id="WMV53836.1"/>
    </source>
</evidence>
<dbReference type="SUPFAM" id="SSF51110">
    <property type="entry name" value="alpha-D-mannose-specific plant lectins"/>
    <property type="match status" value="2"/>
</dbReference>